<dbReference type="InterPro" id="IPR036388">
    <property type="entry name" value="WH-like_DNA-bd_sf"/>
</dbReference>
<evidence type="ECO:0000313" key="2">
    <source>
        <dbReference type="EMBL" id="WYY00519.1"/>
    </source>
</evidence>
<proteinExistence type="predicted"/>
<dbReference type="SUPFAM" id="SSF46785">
    <property type="entry name" value="Winged helix' DNA-binding domain"/>
    <property type="match status" value="1"/>
</dbReference>
<dbReference type="GeneID" id="95967833"/>
<protein>
    <submittedName>
        <fullName evidence="2">Winged helix-turn-helix transcriptional regulator</fullName>
    </submittedName>
</protein>
<organism evidence="2 3">
    <name type="scientific">Oxyplasma meridianum</name>
    <dbReference type="NCBI Taxonomy" id="3073602"/>
    <lineage>
        <taxon>Archaea</taxon>
        <taxon>Methanobacteriati</taxon>
        <taxon>Thermoplasmatota</taxon>
        <taxon>Thermoplasmata</taxon>
        <taxon>Thermoplasmatales</taxon>
        <taxon>Thermoplasmataceae</taxon>
        <taxon>Oxyplasma</taxon>
    </lineage>
</organism>
<accession>A0AAX4NGJ2</accession>
<dbReference type="KEGG" id="omr:OXIME_001096"/>
<dbReference type="RefSeq" id="WP_393970855.1">
    <property type="nucleotide sequence ID" value="NZ_CP133772.1"/>
</dbReference>
<dbReference type="Gene3D" id="1.10.10.10">
    <property type="entry name" value="Winged helix-like DNA-binding domain superfamily/Winged helix DNA-binding domain"/>
    <property type="match status" value="1"/>
</dbReference>
<dbReference type="EMBL" id="CP133772">
    <property type="protein sequence ID" value="WYY00519.1"/>
    <property type="molecule type" value="Genomic_DNA"/>
</dbReference>
<dbReference type="Proteomes" id="UP001451606">
    <property type="component" value="Chromosome"/>
</dbReference>
<evidence type="ECO:0000313" key="3">
    <source>
        <dbReference type="Proteomes" id="UP001451606"/>
    </source>
</evidence>
<gene>
    <name evidence="2" type="ORF">OXIME_001096</name>
</gene>
<dbReference type="AlphaFoldDB" id="A0AAX4NGJ2"/>
<sequence length="87" mass="9785">MATADIIFENKAIKLEKSPAEALLNERELEIMDVLQRANGRILQNSLISKTGMTGPTISRTLLSLENKGFIVRKRLGMTNEILMVKR</sequence>
<dbReference type="InterPro" id="IPR055767">
    <property type="entry name" value="DUF7343"/>
</dbReference>
<evidence type="ECO:0000259" key="1">
    <source>
        <dbReference type="Pfam" id="PF24034"/>
    </source>
</evidence>
<dbReference type="InterPro" id="IPR036390">
    <property type="entry name" value="WH_DNA-bd_sf"/>
</dbReference>
<keyword evidence="3" id="KW-1185">Reference proteome</keyword>
<dbReference type="Pfam" id="PF24034">
    <property type="entry name" value="DUF7343"/>
    <property type="match status" value="1"/>
</dbReference>
<feature type="domain" description="DUF7343" evidence="1">
    <location>
        <begin position="28"/>
        <end position="82"/>
    </location>
</feature>
<reference evidence="2 3" key="1">
    <citation type="submission" date="2023-09" db="EMBL/GenBank/DDBJ databases">
        <authorList>
            <person name="Golyshina O.V."/>
            <person name="Lunev E.A."/>
            <person name="Bargiela R."/>
            <person name="Gaines M.C."/>
            <person name="Daum B."/>
            <person name="Bale N.J."/>
            <person name="Koenen M."/>
            <person name="Sinninghe Damst J.S."/>
            <person name="Yakimov M."/>
            <person name="Golyshin P.N."/>
        </authorList>
    </citation>
    <scope>NUCLEOTIDE SEQUENCE [LARGE SCALE GENOMIC DNA]</scope>
    <source>
        <strain evidence="2 3">M1</strain>
    </source>
</reference>
<name>A0AAX4NGJ2_9ARCH</name>